<reference evidence="9 10" key="1">
    <citation type="submission" date="2018-02" db="EMBL/GenBank/DDBJ databases">
        <title>Draft genome sequences of Elsinoe sp., causing black scab on jojoba.</title>
        <authorList>
            <person name="Stodart B."/>
            <person name="Jeffress S."/>
            <person name="Ash G."/>
            <person name="Arun Chinnappa K."/>
        </authorList>
    </citation>
    <scope>NUCLEOTIDE SEQUENCE [LARGE SCALE GENOMIC DNA]</scope>
    <source>
        <strain evidence="9 10">Hillstone_2</strain>
    </source>
</reference>
<feature type="transmembrane region" description="Helical" evidence="7">
    <location>
        <begin position="215"/>
        <end position="235"/>
    </location>
</feature>
<feature type="transmembrane region" description="Helical" evidence="7">
    <location>
        <begin position="53"/>
        <end position="78"/>
    </location>
</feature>
<dbReference type="EMBL" id="PTQR01000044">
    <property type="protein sequence ID" value="TKX24219.1"/>
    <property type="molecule type" value="Genomic_DNA"/>
</dbReference>
<protein>
    <recommendedName>
        <fullName evidence="8">Rhodopsin domain-containing protein</fullName>
    </recommendedName>
</protein>
<feature type="transmembrane region" description="Helical" evidence="7">
    <location>
        <begin position="98"/>
        <end position="120"/>
    </location>
</feature>
<evidence type="ECO:0000256" key="3">
    <source>
        <dbReference type="ARBA" id="ARBA00022989"/>
    </source>
</evidence>
<dbReference type="InterPro" id="IPR052337">
    <property type="entry name" value="SAT4-like"/>
</dbReference>
<proteinExistence type="inferred from homology"/>
<keyword evidence="2 7" id="KW-0812">Transmembrane</keyword>
<gene>
    <name evidence="9" type="ORF">C1H76_3521</name>
</gene>
<feature type="compositionally biased region" description="Low complexity" evidence="6">
    <location>
        <begin position="334"/>
        <end position="348"/>
    </location>
</feature>
<evidence type="ECO:0000313" key="10">
    <source>
        <dbReference type="Proteomes" id="UP000308133"/>
    </source>
</evidence>
<feature type="region of interest" description="Disordered" evidence="6">
    <location>
        <begin position="334"/>
        <end position="360"/>
    </location>
</feature>
<comment type="subcellular location">
    <subcellularLocation>
        <location evidence="1">Membrane</location>
        <topology evidence="1">Multi-pass membrane protein</topology>
    </subcellularLocation>
</comment>
<feature type="transmembrane region" description="Helical" evidence="7">
    <location>
        <begin position="20"/>
        <end position="41"/>
    </location>
</feature>
<feature type="transmembrane region" description="Helical" evidence="7">
    <location>
        <begin position="247"/>
        <end position="268"/>
    </location>
</feature>
<feature type="transmembrane region" description="Helical" evidence="7">
    <location>
        <begin position="141"/>
        <end position="165"/>
    </location>
</feature>
<evidence type="ECO:0000256" key="6">
    <source>
        <dbReference type="SAM" id="MobiDB-lite"/>
    </source>
</evidence>
<feature type="compositionally biased region" description="Basic and acidic residues" evidence="6">
    <location>
        <begin position="349"/>
        <end position="359"/>
    </location>
</feature>
<dbReference type="InterPro" id="IPR049326">
    <property type="entry name" value="Rhodopsin_dom_fungi"/>
</dbReference>
<name>A0A4U7B0I8_9PEZI</name>
<dbReference type="AlphaFoldDB" id="A0A4U7B0I8"/>
<comment type="caution">
    <text evidence="9">The sequence shown here is derived from an EMBL/GenBank/DDBJ whole genome shotgun (WGS) entry which is preliminary data.</text>
</comment>
<evidence type="ECO:0000256" key="7">
    <source>
        <dbReference type="SAM" id="Phobius"/>
    </source>
</evidence>
<accession>A0A4U7B0I8</accession>
<evidence type="ECO:0000256" key="1">
    <source>
        <dbReference type="ARBA" id="ARBA00004141"/>
    </source>
</evidence>
<organism evidence="9 10">
    <name type="scientific">Elsinoe australis</name>
    <dbReference type="NCBI Taxonomy" id="40998"/>
    <lineage>
        <taxon>Eukaryota</taxon>
        <taxon>Fungi</taxon>
        <taxon>Dikarya</taxon>
        <taxon>Ascomycota</taxon>
        <taxon>Pezizomycotina</taxon>
        <taxon>Dothideomycetes</taxon>
        <taxon>Dothideomycetidae</taxon>
        <taxon>Myriangiales</taxon>
        <taxon>Elsinoaceae</taxon>
        <taxon>Elsinoe</taxon>
    </lineage>
</organism>
<dbReference type="PANTHER" id="PTHR33048:SF64">
    <property type="entry name" value="INTEGRAL MEMBRANE PROTEIN"/>
    <property type="match status" value="1"/>
</dbReference>
<dbReference type="Proteomes" id="UP000308133">
    <property type="component" value="Unassembled WGS sequence"/>
</dbReference>
<evidence type="ECO:0000259" key="8">
    <source>
        <dbReference type="Pfam" id="PF20684"/>
    </source>
</evidence>
<keyword evidence="3 7" id="KW-1133">Transmembrane helix</keyword>
<comment type="similarity">
    <text evidence="5">Belongs to the SAT4 family.</text>
</comment>
<feature type="domain" description="Rhodopsin" evidence="8">
    <location>
        <begin position="37"/>
        <end position="273"/>
    </location>
</feature>
<evidence type="ECO:0000313" key="9">
    <source>
        <dbReference type="EMBL" id="TKX24219.1"/>
    </source>
</evidence>
<feature type="transmembrane region" description="Helical" evidence="7">
    <location>
        <begin position="177"/>
        <end position="203"/>
    </location>
</feature>
<evidence type="ECO:0000256" key="5">
    <source>
        <dbReference type="ARBA" id="ARBA00038359"/>
    </source>
</evidence>
<evidence type="ECO:0000256" key="2">
    <source>
        <dbReference type="ARBA" id="ARBA00022692"/>
    </source>
</evidence>
<sequence>MTWIINGSAALLAQSKYDKIIACALATSLLMLITVTLRAYVRLKIVKSMGADDWCILISAIASLGYAAGGVVQTRYGLGLPPALYPLENQLMSLKLNYAFRFLYCIAVSFFKLALCFSYLRITNRSLSMRTYRKIILGTMAFTFLFMVYYCAIVIFACTPIYKYWHRQIPGKCLPFPVVYISPAIITIIVDVVLFVLPIPLVLPLRMNRRRKIGLIMTFFLGFITTLCSVLRLRGTVHVPQTGDPQYLIRWAIAEANIGIVTTSLPTLAPLLKSSLFRGAQGTSSHSSRNRPIRAALAERIPVFIKKPASVVISTVKRTSANIELGNSDEWALRSNGTRTSRKSTSGSESDKTQSKDFEGIPMPFITKTTEFEITNRPMSEDLESFRIDVIERLRTM</sequence>
<dbReference type="Pfam" id="PF20684">
    <property type="entry name" value="Fung_rhodopsin"/>
    <property type="match status" value="1"/>
</dbReference>
<dbReference type="GO" id="GO:0016020">
    <property type="term" value="C:membrane"/>
    <property type="evidence" value="ECO:0007669"/>
    <property type="project" value="UniProtKB-SubCell"/>
</dbReference>
<dbReference type="PANTHER" id="PTHR33048">
    <property type="entry name" value="PTH11-LIKE INTEGRAL MEMBRANE PROTEIN (AFU_ORTHOLOGUE AFUA_5G11245)"/>
    <property type="match status" value="1"/>
</dbReference>
<keyword evidence="4 7" id="KW-0472">Membrane</keyword>
<evidence type="ECO:0000256" key="4">
    <source>
        <dbReference type="ARBA" id="ARBA00023136"/>
    </source>
</evidence>